<proteinExistence type="predicted"/>
<comment type="caution">
    <text evidence="1">The sequence shown here is derived from an EMBL/GenBank/DDBJ whole genome shotgun (WGS) entry which is preliminary data.</text>
</comment>
<dbReference type="Proteomes" id="UP000579153">
    <property type="component" value="Unassembled WGS sequence"/>
</dbReference>
<dbReference type="RefSeq" id="WP_185074556.1">
    <property type="nucleotide sequence ID" value="NZ_JACHMB010000001.1"/>
</dbReference>
<keyword evidence="2" id="KW-1185">Reference proteome</keyword>
<gene>
    <name evidence="1" type="ORF">HD596_007972</name>
</gene>
<reference evidence="1 2" key="1">
    <citation type="submission" date="2020-08" db="EMBL/GenBank/DDBJ databases">
        <title>Sequencing the genomes of 1000 actinobacteria strains.</title>
        <authorList>
            <person name="Klenk H.-P."/>
        </authorList>
    </citation>
    <scope>NUCLEOTIDE SEQUENCE [LARGE SCALE GENOMIC DNA]</scope>
    <source>
        <strain evidence="1 2">DSM 45507</strain>
    </source>
</reference>
<dbReference type="SUPFAM" id="SSF49695">
    <property type="entry name" value="gamma-Crystallin-like"/>
    <property type="match status" value="1"/>
</dbReference>
<protein>
    <submittedName>
        <fullName evidence="1">Uncharacterized protein</fullName>
    </submittedName>
</protein>
<organism evidence="1 2">
    <name type="scientific">Nonomuraea jabiensis</name>
    <dbReference type="NCBI Taxonomy" id="882448"/>
    <lineage>
        <taxon>Bacteria</taxon>
        <taxon>Bacillati</taxon>
        <taxon>Actinomycetota</taxon>
        <taxon>Actinomycetes</taxon>
        <taxon>Streptosporangiales</taxon>
        <taxon>Streptosporangiaceae</taxon>
        <taxon>Nonomuraea</taxon>
    </lineage>
</organism>
<sequence length="247" mass="27009">MTSISTPARREIERFLEFSDHVGGLNEADVLALLRERGITTLEGLVSKAVNAPRSAPPIRMDAAQALSRPATAATQHATQHATQPVTHPAPAMAVVVDGVEHDPRDLSRFDGRPLTYIYGTERLVALTDDSALNGAVWAASQLRAADPRPATQGQVQMFEHVDYAGDWFWCGARQAHNDLTSVHHGPLHLHDWNDVISSMGSTNNAVRYYEHINFGGSSLFVQPFSDIPTLVPSGWNDRISSVWNLG</sequence>
<dbReference type="EMBL" id="JACHMB010000001">
    <property type="protein sequence ID" value="MBB5781216.1"/>
    <property type="molecule type" value="Genomic_DNA"/>
</dbReference>
<accession>A0A7W9GCF5</accession>
<name>A0A7W9GCF5_9ACTN</name>
<dbReference type="AlphaFoldDB" id="A0A7W9GCF5"/>
<evidence type="ECO:0000313" key="1">
    <source>
        <dbReference type="EMBL" id="MBB5781216.1"/>
    </source>
</evidence>
<evidence type="ECO:0000313" key="2">
    <source>
        <dbReference type="Proteomes" id="UP000579153"/>
    </source>
</evidence>
<dbReference type="InterPro" id="IPR011024">
    <property type="entry name" value="G_crystallin-like"/>
</dbReference>
<dbReference type="Gene3D" id="2.60.20.10">
    <property type="entry name" value="Crystallins"/>
    <property type="match status" value="1"/>
</dbReference>